<dbReference type="InterPro" id="IPR036770">
    <property type="entry name" value="Ankyrin_rpt-contain_sf"/>
</dbReference>
<dbReference type="SUPFAM" id="SSF48403">
    <property type="entry name" value="Ankyrin repeat"/>
    <property type="match status" value="1"/>
</dbReference>
<dbReference type="SMART" id="SM00248">
    <property type="entry name" value="ANK"/>
    <property type="match status" value="5"/>
</dbReference>
<comment type="caution">
    <text evidence="2">The sequence shown here is derived from an EMBL/GenBank/DDBJ whole genome shotgun (WGS) entry which is preliminary data.</text>
</comment>
<reference evidence="2" key="1">
    <citation type="submission" date="2021-02" db="EMBL/GenBank/DDBJ databases">
        <authorList>
            <person name="Nowell W R."/>
        </authorList>
    </citation>
    <scope>NUCLEOTIDE SEQUENCE</scope>
</reference>
<evidence type="ECO:0000313" key="2">
    <source>
        <dbReference type="EMBL" id="CAF0971418.1"/>
    </source>
</evidence>
<organism evidence="2 3">
    <name type="scientific">Rotaria sordida</name>
    <dbReference type="NCBI Taxonomy" id="392033"/>
    <lineage>
        <taxon>Eukaryota</taxon>
        <taxon>Metazoa</taxon>
        <taxon>Spiralia</taxon>
        <taxon>Gnathifera</taxon>
        <taxon>Rotifera</taxon>
        <taxon>Eurotatoria</taxon>
        <taxon>Bdelloidea</taxon>
        <taxon>Philodinida</taxon>
        <taxon>Philodinidae</taxon>
        <taxon>Rotaria</taxon>
    </lineage>
</organism>
<dbReference type="PANTHER" id="PTHR24121:SF21">
    <property type="entry name" value="ANKYRIN REPEAT FAMILY PROTEIN"/>
    <property type="match status" value="1"/>
</dbReference>
<name>A0A814EME4_9BILA</name>
<dbReference type="Proteomes" id="UP000663889">
    <property type="component" value="Unassembled WGS sequence"/>
</dbReference>
<dbReference type="Pfam" id="PF12796">
    <property type="entry name" value="Ank_2"/>
    <property type="match status" value="1"/>
</dbReference>
<protein>
    <submittedName>
        <fullName evidence="2">Uncharacterized protein</fullName>
    </submittedName>
</protein>
<dbReference type="PANTHER" id="PTHR24121">
    <property type="entry name" value="NO MECHANORECEPTOR POTENTIAL C, ISOFORM D-RELATED"/>
    <property type="match status" value="1"/>
</dbReference>
<dbReference type="EMBL" id="CAJNOU010000358">
    <property type="protein sequence ID" value="CAF0971418.1"/>
    <property type="molecule type" value="Genomic_DNA"/>
</dbReference>
<proteinExistence type="predicted"/>
<evidence type="ECO:0000256" key="1">
    <source>
        <dbReference type="SAM" id="MobiDB-lite"/>
    </source>
</evidence>
<evidence type="ECO:0000313" key="3">
    <source>
        <dbReference type="Proteomes" id="UP000663889"/>
    </source>
</evidence>
<dbReference type="InterPro" id="IPR002110">
    <property type="entry name" value="Ankyrin_rpt"/>
</dbReference>
<dbReference type="AlphaFoldDB" id="A0A814EME4"/>
<sequence length="730" mass="83760">MSTPLYDQMNDETNNFDVPQLSAEFLEISNDLDLLSVLSGSNNGASSDFSPELNLNSCNEDQVDEITAFLSGIPPRSNSLEIIAQPCYTSKLRTLQDNLKEKRRHTLKAKNKNSPFTGPTIRIPKCYFNVDEQYYIGIFLVTVFHEKSNCRYIHPYGLKDVDHEDRNDQQNNAVWFPIGDEDSDDIKSFPGLHIDKKTGQEVKDYGTLHPFDDEYRNSLNNFVPELTSGKKIVHEYNLKKTQLAFTIGRKININDRFPRILDSHLTIYSDEMMEDTEKETVEDTKSTESVAQSNSPPPDCRMYKYAPRSGYTAGNEEVLIFYTKKLENKYGNLLVTFEYDTPNINEQTSFPAIDIEVKGQMVSFKTPIFPYSINEPTPVKIILQQKDRMLETLRYFYVPKSQCSTCQANMMKNPEPFIRNTSNKRTKSSLCQLDDVNDAVVPICESKTELRQAKSELSSINTNQTDYNQQLLDKLSGHIVTLFTDNDYKPILRFCRPFIQKRPELLHIAIKNNHSDLLSKFIPIAKINILQQKNEFGETIYFILASLLPTNGDATQQLIYILSDCVVTLFADNDYKLFLRICRPFIQKRPELLHIAIKNNHSDLLSKFIPLSKIGLLQQKNELGETVLLHAACLNRIDIVKALLEKEDSDKLLEDINSRGQNIFHILAMNINSEEILDLLIEHLMKKSINISEKFDHVDDDNHTPLQLAILNSNISAADYFLQHFHDSTM</sequence>
<feature type="region of interest" description="Disordered" evidence="1">
    <location>
        <begin position="275"/>
        <end position="299"/>
    </location>
</feature>
<accession>A0A814EME4</accession>
<gene>
    <name evidence="2" type="ORF">SEV965_LOCUS9266</name>
</gene>
<dbReference type="Gene3D" id="1.25.40.20">
    <property type="entry name" value="Ankyrin repeat-containing domain"/>
    <property type="match status" value="1"/>
</dbReference>